<organism evidence="2 3">
    <name type="scientific">Massilia mucilaginosa</name>
    <dbReference type="NCBI Taxonomy" id="2609282"/>
    <lineage>
        <taxon>Bacteria</taxon>
        <taxon>Pseudomonadati</taxon>
        <taxon>Pseudomonadota</taxon>
        <taxon>Betaproteobacteria</taxon>
        <taxon>Burkholderiales</taxon>
        <taxon>Oxalobacteraceae</taxon>
        <taxon>Telluria group</taxon>
        <taxon>Massilia</taxon>
    </lineage>
</organism>
<feature type="region of interest" description="Disordered" evidence="1">
    <location>
        <begin position="1"/>
        <end position="64"/>
    </location>
</feature>
<comment type="caution">
    <text evidence="2">The sequence shown here is derived from an EMBL/GenBank/DDBJ whole genome shotgun (WGS) entry which is preliminary data.</text>
</comment>
<evidence type="ECO:0000313" key="2">
    <source>
        <dbReference type="EMBL" id="NHZ91127.1"/>
    </source>
</evidence>
<evidence type="ECO:0000256" key="1">
    <source>
        <dbReference type="SAM" id="MobiDB-lite"/>
    </source>
</evidence>
<keyword evidence="3" id="KW-1185">Reference proteome</keyword>
<accession>A0ABX0NW81</accession>
<gene>
    <name evidence="2" type="ORF">F2P45_19200</name>
</gene>
<dbReference type="EMBL" id="WHJH01000025">
    <property type="protein sequence ID" value="NHZ91127.1"/>
    <property type="molecule type" value="Genomic_DNA"/>
</dbReference>
<feature type="compositionally biased region" description="Low complexity" evidence="1">
    <location>
        <begin position="38"/>
        <end position="50"/>
    </location>
</feature>
<sequence length="193" mass="20399">MTIELRARIPAPAREDDPPPPVRRPAPPRYAPHPAPRATPAATATSPVARARMRDAQAACHADARRERAATDLADADPHAPCIDAFAPLRERCQGGEPDGGNGAVAGVGSAAASGDAGVEEALLGLHQQQGIFELLLPCGQTLGVVVQPVAGGVHFMLSAGGGVLERRLRQNKMELERRLQQRMQKDVRIAVL</sequence>
<dbReference type="RefSeq" id="WP_166878650.1">
    <property type="nucleotide sequence ID" value="NZ_WHJH01000025.1"/>
</dbReference>
<proteinExistence type="predicted"/>
<dbReference type="Proteomes" id="UP000609726">
    <property type="component" value="Unassembled WGS sequence"/>
</dbReference>
<reference evidence="2 3" key="1">
    <citation type="submission" date="2019-10" db="EMBL/GenBank/DDBJ databases">
        <title>Taxonomy of Antarctic Massilia spp.: description of Massilia rubra sp. nov., Massilia aquatica sp. nov., Massilia mucilaginosa sp. nov., Massilia frigida sp. nov. isolated from streams, lakes and regoliths.</title>
        <authorList>
            <person name="Holochova P."/>
            <person name="Sedlacek I."/>
            <person name="Kralova S."/>
            <person name="Maslanova I."/>
            <person name="Busse H.-J."/>
            <person name="Stankova E."/>
            <person name="Vrbovska V."/>
            <person name="Kovarovic V."/>
            <person name="Bartak M."/>
            <person name="Svec P."/>
            <person name="Pantucek R."/>
        </authorList>
    </citation>
    <scope>NUCLEOTIDE SEQUENCE [LARGE SCALE GENOMIC DNA]</scope>
    <source>
        <strain evidence="2 3">CCM 8733</strain>
    </source>
</reference>
<name>A0ABX0NW81_9BURK</name>
<feature type="compositionally biased region" description="Pro residues" evidence="1">
    <location>
        <begin position="19"/>
        <end position="37"/>
    </location>
</feature>
<protein>
    <submittedName>
        <fullName evidence="2">Uncharacterized protein</fullName>
    </submittedName>
</protein>
<evidence type="ECO:0000313" key="3">
    <source>
        <dbReference type="Proteomes" id="UP000609726"/>
    </source>
</evidence>